<organism evidence="2 3">
    <name type="scientific">Actinomadura luteofluorescens</name>
    <dbReference type="NCBI Taxonomy" id="46163"/>
    <lineage>
        <taxon>Bacteria</taxon>
        <taxon>Bacillati</taxon>
        <taxon>Actinomycetota</taxon>
        <taxon>Actinomycetes</taxon>
        <taxon>Streptosporangiales</taxon>
        <taxon>Thermomonosporaceae</taxon>
        <taxon>Actinomadura</taxon>
    </lineage>
</organism>
<dbReference type="Gene3D" id="2.60.120.10">
    <property type="entry name" value="Jelly Rolls"/>
    <property type="match status" value="1"/>
</dbReference>
<dbReference type="SUPFAM" id="SSF51206">
    <property type="entry name" value="cAMP-binding domain-like"/>
    <property type="match status" value="1"/>
</dbReference>
<keyword evidence="3" id="KW-1185">Reference proteome</keyword>
<dbReference type="Pfam" id="PF00027">
    <property type="entry name" value="cNMP_binding"/>
    <property type="match status" value="1"/>
</dbReference>
<reference evidence="2 3" key="1">
    <citation type="submission" date="2020-07" db="EMBL/GenBank/DDBJ databases">
        <title>Sequencing the genomes of 1000 actinobacteria strains.</title>
        <authorList>
            <person name="Klenk H.-P."/>
        </authorList>
    </citation>
    <scope>NUCLEOTIDE SEQUENCE [LARGE SCALE GENOMIC DNA]</scope>
    <source>
        <strain evidence="2 3">DSM 40398</strain>
    </source>
</reference>
<comment type="caution">
    <text evidence="2">The sequence shown here is derived from an EMBL/GenBank/DDBJ whole genome shotgun (WGS) entry which is preliminary data.</text>
</comment>
<name>A0A7Y9EC39_9ACTN</name>
<evidence type="ECO:0000259" key="1">
    <source>
        <dbReference type="PROSITE" id="PS50042"/>
    </source>
</evidence>
<dbReference type="PROSITE" id="PS50042">
    <property type="entry name" value="CNMP_BINDING_3"/>
    <property type="match status" value="1"/>
</dbReference>
<dbReference type="RefSeq" id="WP_218905111.1">
    <property type="nucleotide sequence ID" value="NZ_JACCBA010000001.1"/>
</dbReference>
<feature type="domain" description="Cyclic nucleotide-binding" evidence="1">
    <location>
        <begin position="17"/>
        <end position="86"/>
    </location>
</feature>
<dbReference type="CDD" id="cd00038">
    <property type="entry name" value="CAP_ED"/>
    <property type="match status" value="1"/>
</dbReference>
<proteinExistence type="predicted"/>
<gene>
    <name evidence="2" type="ORF">BJY14_000982</name>
</gene>
<dbReference type="InterPro" id="IPR000595">
    <property type="entry name" value="cNMP-bd_dom"/>
</dbReference>
<evidence type="ECO:0000313" key="2">
    <source>
        <dbReference type="EMBL" id="NYD44999.1"/>
    </source>
</evidence>
<dbReference type="Proteomes" id="UP000529783">
    <property type="component" value="Unassembled WGS sequence"/>
</dbReference>
<evidence type="ECO:0000313" key="3">
    <source>
        <dbReference type="Proteomes" id="UP000529783"/>
    </source>
</evidence>
<dbReference type="EMBL" id="JACCBA010000001">
    <property type="protein sequence ID" value="NYD44999.1"/>
    <property type="molecule type" value="Genomic_DNA"/>
</dbReference>
<dbReference type="InterPro" id="IPR014710">
    <property type="entry name" value="RmlC-like_jellyroll"/>
</dbReference>
<protein>
    <submittedName>
        <fullName evidence="2">CRP-like cAMP-binding protein</fullName>
    </submittedName>
</protein>
<accession>A0A7Y9EC39</accession>
<dbReference type="InterPro" id="IPR018490">
    <property type="entry name" value="cNMP-bd_dom_sf"/>
</dbReference>
<dbReference type="AlphaFoldDB" id="A0A7Y9EC39"/>
<sequence length="160" mass="17639">MEAGNGVTGDALAGERFFGGMPERHRAALAATARAVDVPAGHRFFEEGWAAEHFWLLRSGTVALDLQVPGRGAVVVETLPASSVLGWSWMFPPHVWRFGAVSLEPVRTLRFDGTEVRELCAADLRLGYDLTLRFAAVLLDRLEATRVRVLDLYAHPEQRA</sequence>